<gene>
    <name evidence="8" type="ORF">AA2016_0151</name>
</gene>
<evidence type="ECO:0000256" key="5">
    <source>
        <dbReference type="ARBA" id="ARBA00023136"/>
    </source>
</evidence>
<evidence type="ECO:0000256" key="3">
    <source>
        <dbReference type="ARBA" id="ARBA00022692"/>
    </source>
</evidence>
<dbReference type="Proteomes" id="UP000075755">
    <property type="component" value="Chromosome"/>
</dbReference>
<keyword evidence="5 6" id="KW-0472">Membrane</keyword>
<dbReference type="Gene3D" id="1.20.950.20">
    <property type="entry name" value="Transmembrane di-heme cytochromes, Chain C"/>
    <property type="match status" value="1"/>
</dbReference>
<dbReference type="KEGG" id="aak:AA2016_0151"/>
<protein>
    <submittedName>
        <fullName evidence="8">Cytochrome B561</fullName>
    </submittedName>
</protein>
<accession>A0AAC8YJ26</accession>
<evidence type="ECO:0000256" key="6">
    <source>
        <dbReference type="SAM" id="Phobius"/>
    </source>
</evidence>
<reference evidence="8 9" key="1">
    <citation type="submission" date="2016-03" db="EMBL/GenBank/DDBJ databases">
        <title>Complete genome of Aminobacter aminovorans KCTC 2477.</title>
        <authorList>
            <person name="Kim K.M."/>
        </authorList>
    </citation>
    <scope>NUCLEOTIDE SEQUENCE [LARGE SCALE GENOMIC DNA]</scope>
    <source>
        <strain evidence="8 9">KCTC 2477</strain>
    </source>
</reference>
<keyword evidence="2" id="KW-1003">Cell membrane</keyword>
<feature type="domain" description="Cytochrome b561 bacterial/Ni-hydrogenase" evidence="7">
    <location>
        <begin position="11"/>
        <end position="58"/>
    </location>
</feature>
<organism evidence="8 9">
    <name type="scientific">Aminobacter aminovorans</name>
    <name type="common">Chelatobacter heintzii</name>
    <dbReference type="NCBI Taxonomy" id="83263"/>
    <lineage>
        <taxon>Bacteria</taxon>
        <taxon>Pseudomonadati</taxon>
        <taxon>Pseudomonadota</taxon>
        <taxon>Alphaproteobacteria</taxon>
        <taxon>Hyphomicrobiales</taxon>
        <taxon>Phyllobacteriaceae</taxon>
        <taxon>Aminobacter</taxon>
    </lineage>
</organism>
<name>A0AAC8YJ26_AMIAI</name>
<dbReference type="GO" id="GO:0005886">
    <property type="term" value="C:plasma membrane"/>
    <property type="evidence" value="ECO:0007669"/>
    <property type="project" value="UniProtKB-SubCell"/>
</dbReference>
<dbReference type="Pfam" id="PF01292">
    <property type="entry name" value="Ni_hydr_CYTB"/>
    <property type="match status" value="1"/>
</dbReference>
<dbReference type="SUPFAM" id="SSF81342">
    <property type="entry name" value="Transmembrane di-heme cytochromes"/>
    <property type="match status" value="1"/>
</dbReference>
<proteinExistence type="predicted"/>
<dbReference type="InterPro" id="IPR011577">
    <property type="entry name" value="Cyt_b561_bac/Ni-Hgenase"/>
</dbReference>
<comment type="subcellular location">
    <subcellularLocation>
        <location evidence="1">Cell membrane</location>
        <topology evidence="1">Multi-pass membrane protein</topology>
    </subcellularLocation>
</comment>
<evidence type="ECO:0000256" key="2">
    <source>
        <dbReference type="ARBA" id="ARBA00022475"/>
    </source>
</evidence>
<keyword evidence="4 6" id="KW-1133">Transmembrane helix</keyword>
<evidence type="ECO:0000256" key="1">
    <source>
        <dbReference type="ARBA" id="ARBA00004651"/>
    </source>
</evidence>
<evidence type="ECO:0000256" key="4">
    <source>
        <dbReference type="ARBA" id="ARBA00022989"/>
    </source>
</evidence>
<keyword evidence="3 6" id="KW-0812">Transmembrane</keyword>
<dbReference type="AlphaFoldDB" id="A0AAC8YJ26"/>
<evidence type="ECO:0000313" key="8">
    <source>
        <dbReference type="EMBL" id="AMS39093.1"/>
    </source>
</evidence>
<dbReference type="InterPro" id="IPR016174">
    <property type="entry name" value="Di-haem_cyt_TM"/>
</dbReference>
<dbReference type="GO" id="GO:0022904">
    <property type="term" value="P:respiratory electron transport chain"/>
    <property type="evidence" value="ECO:0007669"/>
    <property type="project" value="InterPro"/>
</dbReference>
<dbReference type="EMBL" id="CP015005">
    <property type="protein sequence ID" value="AMS39093.1"/>
    <property type="molecule type" value="Genomic_DNA"/>
</dbReference>
<feature type="transmembrane region" description="Helical" evidence="6">
    <location>
        <begin position="12"/>
        <end position="33"/>
    </location>
</feature>
<evidence type="ECO:0000259" key="7">
    <source>
        <dbReference type="Pfam" id="PF01292"/>
    </source>
</evidence>
<dbReference type="RefSeq" id="WP_347400132.1">
    <property type="nucleotide sequence ID" value="NZ_CP015005.1"/>
</dbReference>
<evidence type="ECO:0000313" key="9">
    <source>
        <dbReference type="Proteomes" id="UP000075755"/>
    </source>
</evidence>
<dbReference type="GO" id="GO:0009055">
    <property type="term" value="F:electron transfer activity"/>
    <property type="evidence" value="ECO:0007669"/>
    <property type="project" value="InterPro"/>
</dbReference>
<feature type="transmembrane region" description="Helical" evidence="6">
    <location>
        <begin position="39"/>
        <end position="60"/>
    </location>
</feature>
<sequence>MHTRSSSEIQVWDPFVRMAHWTLALGFFVAYLTEDVMTVHVWAGYVVGVLVPARIVWGFLGPRHAPSA</sequence>